<keyword evidence="2" id="KW-1185">Reference proteome</keyword>
<dbReference type="PANTHER" id="PTHR47163:SF2">
    <property type="entry name" value="SI:DKEY-17M8.2"/>
    <property type="match status" value="1"/>
</dbReference>
<protein>
    <submittedName>
        <fullName evidence="1">ISXO2-like transposase domain-containing protein</fullName>
    </submittedName>
</protein>
<comment type="caution">
    <text evidence="1">The sequence shown here is derived from an EMBL/GenBank/DDBJ whole genome shotgun (WGS) entry which is preliminary data.</text>
</comment>
<evidence type="ECO:0000313" key="1">
    <source>
        <dbReference type="EMBL" id="KAI1694074.1"/>
    </source>
</evidence>
<dbReference type="Proteomes" id="UP001201812">
    <property type="component" value="Unassembled WGS sequence"/>
</dbReference>
<organism evidence="1 2">
    <name type="scientific">Ditylenchus destructor</name>
    <dbReference type="NCBI Taxonomy" id="166010"/>
    <lineage>
        <taxon>Eukaryota</taxon>
        <taxon>Metazoa</taxon>
        <taxon>Ecdysozoa</taxon>
        <taxon>Nematoda</taxon>
        <taxon>Chromadorea</taxon>
        <taxon>Rhabditida</taxon>
        <taxon>Tylenchina</taxon>
        <taxon>Tylenchomorpha</taxon>
        <taxon>Sphaerularioidea</taxon>
        <taxon>Anguinidae</taxon>
        <taxon>Anguininae</taxon>
        <taxon>Ditylenchus</taxon>
    </lineage>
</organism>
<dbReference type="PANTHER" id="PTHR47163">
    <property type="entry name" value="DDE_TNP_IS1595 DOMAIN-CONTAINING PROTEIN"/>
    <property type="match status" value="1"/>
</dbReference>
<accession>A0AAD4ML08</accession>
<reference evidence="1" key="1">
    <citation type="submission" date="2022-01" db="EMBL/GenBank/DDBJ databases">
        <title>Genome Sequence Resource for Two Populations of Ditylenchus destructor, the Migratory Endoparasitic Phytonematode.</title>
        <authorList>
            <person name="Zhang H."/>
            <person name="Lin R."/>
            <person name="Xie B."/>
        </authorList>
    </citation>
    <scope>NUCLEOTIDE SEQUENCE</scope>
    <source>
        <strain evidence="1">BazhouSP</strain>
    </source>
</reference>
<gene>
    <name evidence="1" type="ORF">DdX_20310</name>
</gene>
<name>A0AAD4ML08_9BILA</name>
<evidence type="ECO:0000313" key="2">
    <source>
        <dbReference type="Proteomes" id="UP001201812"/>
    </source>
</evidence>
<sequence>MNSLEDLQNFNVRKLAVPCIPGLPGNYRHSWVNHTTNFVNLEDGACTNGVEGLWSPAKRRHKRQNGTSRGFIDSYLDEFMWFREFGGKDAMYNIWSQIHEYYKL</sequence>
<dbReference type="AlphaFoldDB" id="A0AAD4ML08"/>
<dbReference type="EMBL" id="JAKKPZ010000553">
    <property type="protein sequence ID" value="KAI1694074.1"/>
    <property type="molecule type" value="Genomic_DNA"/>
</dbReference>
<proteinExistence type="predicted"/>
<dbReference type="InterPro" id="IPR053164">
    <property type="entry name" value="IS1016-like_transposase"/>
</dbReference>